<feature type="active site" description="Nucleophile" evidence="4">
    <location>
        <position position="42"/>
    </location>
</feature>
<dbReference type="Proteomes" id="UP000334019">
    <property type="component" value="Chromosome"/>
</dbReference>
<dbReference type="InterPro" id="IPR050301">
    <property type="entry name" value="NTE"/>
</dbReference>
<dbReference type="PANTHER" id="PTHR14226">
    <property type="entry name" value="NEUROPATHY TARGET ESTERASE/SWISS CHEESE D.MELANOGASTER"/>
    <property type="match status" value="1"/>
</dbReference>
<dbReference type="InterPro" id="IPR016035">
    <property type="entry name" value="Acyl_Trfase/lysoPLipase"/>
</dbReference>
<feature type="short sequence motif" description="GXSXG" evidence="4">
    <location>
        <begin position="40"/>
        <end position="44"/>
    </location>
</feature>
<evidence type="ECO:0000256" key="2">
    <source>
        <dbReference type="ARBA" id="ARBA00022963"/>
    </source>
</evidence>
<dbReference type="KEGG" id="atq:GH723_03865"/>
<organism evidence="6 7">
    <name type="scientific">Actinomarinicola tropica</name>
    <dbReference type="NCBI Taxonomy" id="2789776"/>
    <lineage>
        <taxon>Bacteria</taxon>
        <taxon>Bacillati</taxon>
        <taxon>Actinomycetota</taxon>
        <taxon>Acidimicrobiia</taxon>
        <taxon>Acidimicrobiales</taxon>
        <taxon>Iamiaceae</taxon>
        <taxon>Actinomarinicola</taxon>
    </lineage>
</organism>
<dbReference type="SUPFAM" id="SSF52151">
    <property type="entry name" value="FabD/lysophospholipase-like"/>
    <property type="match status" value="1"/>
</dbReference>
<name>A0A5Q2RF94_9ACTN</name>
<feature type="domain" description="PNPLA" evidence="5">
    <location>
        <begin position="5"/>
        <end position="200"/>
    </location>
</feature>
<keyword evidence="7" id="KW-1185">Reference proteome</keyword>
<evidence type="ECO:0000313" key="7">
    <source>
        <dbReference type="Proteomes" id="UP000334019"/>
    </source>
</evidence>
<dbReference type="Pfam" id="PF01734">
    <property type="entry name" value="Patatin"/>
    <property type="match status" value="1"/>
</dbReference>
<keyword evidence="1 4" id="KW-0378">Hydrolase</keyword>
<dbReference type="EMBL" id="CP045851">
    <property type="protein sequence ID" value="QGG94304.1"/>
    <property type="molecule type" value="Genomic_DNA"/>
</dbReference>
<feature type="short sequence motif" description="GXGXXG" evidence="4">
    <location>
        <begin position="9"/>
        <end position="14"/>
    </location>
</feature>
<reference evidence="6 7" key="1">
    <citation type="submission" date="2019-11" db="EMBL/GenBank/DDBJ databases">
        <authorList>
            <person name="He Y."/>
        </authorList>
    </citation>
    <scope>NUCLEOTIDE SEQUENCE [LARGE SCALE GENOMIC DNA]</scope>
    <source>
        <strain evidence="6 7">SCSIO 58843</strain>
    </source>
</reference>
<dbReference type="RefSeq" id="WP_153758410.1">
    <property type="nucleotide sequence ID" value="NZ_CP045851.1"/>
</dbReference>
<dbReference type="GO" id="GO:0016042">
    <property type="term" value="P:lipid catabolic process"/>
    <property type="evidence" value="ECO:0007669"/>
    <property type="project" value="UniProtKB-UniRule"/>
</dbReference>
<accession>A0A5Q2RF94</accession>
<evidence type="ECO:0000256" key="3">
    <source>
        <dbReference type="ARBA" id="ARBA00023098"/>
    </source>
</evidence>
<dbReference type="InterPro" id="IPR002641">
    <property type="entry name" value="PNPLA_dom"/>
</dbReference>
<dbReference type="PROSITE" id="PS51635">
    <property type="entry name" value="PNPLA"/>
    <property type="match status" value="1"/>
</dbReference>
<evidence type="ECO:0000259" key="5">
    <source>
        <dbReference type="PROSITE" id="PS51635"/>
    </source>
</evidence>
<dbReference type="Gene3D" id="3.40.1090.10">
    <property type="entry name" value="Cytosolic phospholipase A2 catalytic domain"/>
    <property type="match status" value="2"/>
</dbReference>
<sequence length="284" mass="29080">MTRALVLGGGGPVGIAWESGLVVGLAERGIDLSVADRILGTSAGSNVGARLALGHDLSTVAQARSTPQRSESDAVGGPMGDRLAGLMEVMAQAMGHEGTPEEARALIGRFALDADPMPEERFTGVFADLADQPWPAAFACTAIRALTGELVVWDADAGVDLHLAVSSSCSVPGIFPPITIDGERYIDGGMRSALNADLVAGADRAVVVSVMPTSMAGFADVGGELAALRGSGTTVEVVEPDEAFLELAGMGAHLMDLHRGPQAYELGLALADQVADRVGVHWGG</sequence>
<dbReference type="AlphaFoldDB" id="A0A5Q2RF94"/>
<gene>
    <name evidence="6" type="ORF">GH723_03865</name>
</gene>
<proteinExistence type="predicted"/>
<evidence type="ECO:0000256" key="4">
    <source>
        <dbReference type="PROSITE-ProRule" id="PRU01161"/>
    </source>
</evidence>
<feature type="short sequence motif" description="DGA/G" evidence="4">
    <location>
        <begin position="187"/>
        <end position="189"/>
    </location>
</feature>
<dbReference type="GO" id="GO:0016787">
    <property type="term" value="F:hydrolase activity"/>
    <property type="evidence" value="ECO:0007669"/>
    <property type="project" value="UniProtKB-UniRule"/>
</dbReference>
<dbReference type="PANTHER" id="PTHR14226:SF57">
    <property type="entry name" value="BLR7027 PROTEIN"/>
    <property type="match status" value="1"/>
</dbReference>
<keyword evidence="2 4" id="KW-0442">Lipid degradation</keyword>
<feature type="active site" description="Proton acceptor" evidence="4">
    <location>
        <position position="187"/>
    </location>
</feature>
<keyword evidence="3 4" id="KW-0443">Lipid metabolism</keyword>
<protein>
    <submittedName>
        <fullName evidence="6">Patatin-like phospholipase family protein</fullName>
    </submittedName>
</protein>
<evidence type="ECO:0000313" key="6">
    <source>
        <dbReference type="EMBL" id="QGG94304.1"/>
    </source>
</evidence>
<evidence type="ECO:0000256" key="1">
    <source>
        <dbReference type="ARBA" id="ARBA00022801"/>
    </source>
</evidence>